<keyword evidence="4" id="KW-1185">Reference proteome</keyword>
<feature type="domain" description="DUF3943" evidence="2">
    <location>
        <begin position="100"/>
        <end position="204"/>
    </location>
</feature>
<reference evidence="3 4" key="1">
    <citation type="submission" date="2019-07" db="EMBL/GenBank/DDBJ databases">
        <authorList>
            <person name="Kim J."/>
        </authorList>
    </citation>
    <scope>NUCLEOTIDE SEQUENCE [LARGE SCALE GENOMIC DNA]</scope>
    <source>
        <strain evidence="4">dk17</strain>
    </source>
</reference>
<evidence type="ECO:0000313" key="4">
    <source>
        <dbReference type="Proteomes" id="UP000320042"/>
    </source>
</evidence>
<protein>
    <submittedName>
        <fullName evidence="3">DUF3943 domain-containing protein</fullName>
    </submittedName>
</protein>
<dbReference type="AlphaFoldDB" id="A0A563UG02"/>
<dbReference type="RefSeq" id="WP_146380745.1">
    <property type="nucleotide sequence ID" value="NZ_VOEJ01000002.1"/>
</dbReference>
<evidence type="ECO:0000313" key="3">
    <source>
        <dbReference type="EMBL" id="TWR30284.1"/>
    </source>
</evidence>
<dbReference type="Proteomes" id="UP000320042">
    <property type="component" value="Unassembled WGS sequence"/>
</dbReference>
<sequence>MKALYVFAALLISLVCLQVPIDALAQNPTEVNKLIPDSVGKLPPPPMLPQAQPQPKRFGRAAWQLGVAEATPFIFNTISGAPYAKVTFKSIGYNLNPTHWAWDKDIFQTNQFGHPYHGNLYYSAFRTNGYSFWQSAAATAAGSYLWETFGENEAPSPNDFVNTTFGGVVLGEMTHRLANRLVNNRTTGFKRTMTEVAAFVINPMNGLNRIIDGKWGKRSSTLTASDSTIVSAEFDLGARSFNSRNSNFIKYGQYGWFARAKLIYGNRYEDFSTPFSNMYISAEFGRDDSSAVNNISAYGSLAGWEIRSSRSLQHLLILSANYDYIKNEAFFYGGQSVKLNLFSQWAPVRKFKFTTTAAVGAVVLGAVPDPYLKNGRNYAYGSGVAYSGGGGINFKDRLFLSADYRGALLYTLNGNESHYFLHTVTGEVRYAFKNGFSIATEPGYFVLRGVYKEYPNFKQLYPFTRISARYSVNL</sequence>
<proteinExistence type="predicted"/>
<feature type="chain" id="PRO_5021985541" evidence="1">
    <location>
        <begin position="26"/>
        <end position="474"/>
    </location>
</feature>
<dbReference type="OrthoDB" id="9808630at2"/>
<feature type="signal peptide" evidence="1">
    <location>
        <begin position="1"/>
        <end position="25"/>
    </location>
</feature>
<dbReference type="Pfam" id="PF13084">
    <property type="entry name" value="DUF3943"/>
    <property type="match status" value="1"/>
</dbReference>
<comment type="caution">
    <text evidence="3">The sequence shown here is derived from an EMBL/GenBank/DDBJ whole genome shotgun (WGS) entry which is preliminary data.</text>
</comment>
<organism evidence="3 4">
    <name type="scientific">Mucilaginibacter pallidiroseus</name>
    <dbReference type="NCBI Taxonomy" id="2599295"/>
    <lineage>
        <taxon>Bacteria</taxon>
        <taxon>Pseudomonadati</taxon>
        <taxon>Bacteroidota</taxon>
        <taxon>Sphingobacteriia</taxon>
        <taxon>Sphingobacteriales</taxon>
        <taxon>Sphingobacteriaceae</taxon>
        <taxon>Mucilaginibacter</taxon>
    </lineage>
</organism>
<gene>
    <name evidence="3" type="ORF">FPZ43_04925</name>
</gene>
<accession>A0A563UG02</accession>
<name>A0A563UG02_9SPHI</name>
<evidence type="ECO:0000259" key="2">
    <source>
        <dbReference type="Pfam" id="PF13084"/>
    </source>
</evidence>
<dbReference type="InterPro" id="IPR025079">
    <property type="entry name" value="DUF3943"/>
</dbReference>
<keyword evidence="1" id="KW-0732">Signal</keyword>
<dbReference type="EMBL" id="VOEJ01000002">
    <property type="protein sequence ID" value="TWR30284.1"/>
    <property type="molecule type" value="Genomic_DNA"/>
</dbReference>
<evidence type="ECO:0000256" key="1">
    <source>
        <dbReference type="SAM" id="SignalP"/>
    </source>
</evidence>